<reference evidence="1" key="1">
    <citation type="journal article" date="2020" name="Stud. Mycol.">
        <title>101 Dothideomycetes genomes: a test case for predicting lifestyles and emergence of pathogens.</title>
        <authorList>
            <person name="Haridas S."/>
            <person name="Albert R."/>
            <person name="Binder M."/>
            <person name="Bloem J."/>
            <person name="Labutti K."/>
            <person name="Salamov A."/>
            <person name="Andreopoulos B."/>
            <person name="Baker S."/>
            <person name="Barry K."/>
            <person name="Bills G."/>
            <person name="Bluhm B."/>
            <person name="Cannon C."/>
            <person name="Castanera R."/>
            <person name="Culley D."/>
            <person name="Daum C."/>
            <person name="Ezra D."/>
            <person name="Gonzalez J."/>
            <person name="Henrissat B."/>
            <person name="Kuo A."/>
            <person name="Liang C."/>
            <person name="Lipzen A."/>
            <person name="Lutzoni F."/>
            <person name="Magnuson J."/>
            <person name="Mondo S."/>
            <person name="Nolan M."/>
            <person name="Ohm R."/>
            <person name="Pangilinan J."/>
            <person name="Park H.-J."/>
            <person name="Ramirez L."/>
            <person name="Alfaro M."/>
            <person name="Sun H."/>
            <person name="Tritt A."/>
            <person name="Yoshinaga Y."/>
            <person name="Zwiers L.-H."/>
            <person name="Turgeon B."/>
            <person name="Goodwin S."/>
            <person name="Spatafora J."/>
            <person name="Crous P."/>
            <person name="Grigoriev I."/>
        </authorList>
    </citation>
    <scope>NUCLEOTIDE SEQUENCE</scope>
    <source>
        <strain evidence="1">CBS 279.74</strain>
    </source>
</reference>
<dbReference type="Proteomes" id="UP000799428">
    <property type="component" value="Unassembled WGS sequence"/>
</dbReference>
<keyword evidence="2" id="KW-1185">Reference proteome</keyword>
<accession>A0A6G1KGU7</accession>
<dbReference type="AlphaFoldDB" id="A0A6G1KGU7"/>
<dbReference type="EMBL" id="MU005766">
    <property type="protein sequence ID" value="KAF2712000.1"/>
    <property type="molecule type" value="Genomic_DNA"/>
</dbReference>
<evidence type="ECO:0000313" key="1">
    <source>
        <dbReference type="EMBL" id="KAF2712000.1"/>
    </source>
</evidence>
<gene>
    <name evidence="1" type="ORF">K504DRAFT_192230</name>
</gene>
<sequence>MHHYICTVSPSLRRVAAMIITISGQVSITSIYVQRVGTCMYTQYVHSNVPTYVHTYVEPMYVVGPDMSTTMDEA</sequence>
<proteinExistence type="predicted"/>
<organism evidence="1 2">
    <name type="scientific">Pleomassaria siparia CBS 279.74</name>
    <dbReference type="NCBI Taxonomy" id="1314801"/>
    <lineage>
        <taxon>Eukaryota</taxon>
        <taxon>Fungi</taxon>
        <taxon>Dikarya</taxon>
        <taxon>Ascomycota</taxon>
        <taxon>Pezizomycotina</taxon>
        <taxon>Dothideomycetes</taxon>
        <taxon>Pleosporomycetidae</taxon>
        <taxon>Pleosporales</taxon>
        <taxon>Pleomassariaceae</taxon>
        <taxon>Pleomassaria</taxon>
    </lineage>
</organism>
<evidence type="ECO:0000313" key="2">
    <source>
        <dbReference type="Proteomes" id="UP000799428"/>
    </source>
</evidence>
<name>A0A6G1KGU7_9PLEO</name>
<protein>
    <submittedName>
        <fullName evidence="1">Uncharacterized protein</fullName>
    </submittedName>
</protein>